<dbReference type="Pfam" id="PF13432">
    <property type="entry name" value="TPR_16"/>
    <property type="match status" value="1"/>
</dbReference>
<dbReference type="GO" id="GO:0006508">
    <property type="term" value="P:proteolysis"/>
    <property type="evidence" value="ECO:0007669"/>
    <property type="project" value="UniProtKB-KW"/>
</dbReference>
<dbReference type="GO" id="GO:0004222">
    <property type="term" value="F:metalloendopeptidase activity"/>
    <property type="evidence" value="ECO:0007669"/>
    <property type="project" value="InterPro"/>
</dbReference>
<accession>A0A9D1EYU4</accession>
<evidence type="ECO:0000256" key="5">
    <source>
        <dbReference type="PROSITE-ProRule" id="PRU00339"/>
    </source>
</evidence>
<evidence type="ECO:0000256" key="1">
    <source>
        <dbReference type="ARBA" id="ARBA00022670"/>
    </source>
</evidence>
<dbReference type="SMART" id="SM00235">
    <property type="entry name" value="ZnMc"/>
    <property type="match status" value="1"/>
</dbReference>
<dbReference type="Gene3D" id="3.40.390.10">
    <property type="entry name" value="Collagenase (Catalytic Domain)"/>
    <property type="match status" value="1"/>
</dbReference>
<dbReference type="PROSITE" id="PS51257">
    <property type="entry name" value="PROKAR_LIPOPROTEIN"/>
    <property type="match status" value="1"/>
</dbReference>
<name>A0A9D1EYU4_9BACT</name>
<dbReference type="PROSITE" id="PS50005">
    <property type="entry name" value="TPR"/>
    <property type="match status" value="1"/>
</dbReference>
<evidence type="ECO:0000313" key="9">
    <source>
        <dbReference type="Proteomes" id="UP000823928"/>
    </source>
</evidence>
<dbReference type="EMBL" id="DVIU01000114">
    <property type="protein sequence ID" value="HIS36074.1"/>
    <property type="molecule type" value="Genomic_DNA"/>
</dbReference>
<dbReference type="SUPFAM" id="SSF48452">
    <property type="entry name" value="TPR-like"/>
    <property type="match status" value="2"/>
</dbReference>
<evidence type="ECO:0000256" key="4">
    <source>
        <dbReference type="ARBA" id="ARBA00022833"/>
    </source>
</evidence>
<keyword evidence="3" id="KW-0378">Hydrolase</keyword>
<keyword evidence="4" id="KW-0862">Zinc</keyword>
<reference evidence="8" key="2">
    <citation type="journal article" date="2021" name="PeerJ">
        <title>Extensive microbial diversity within the chicken gut microbiome revealed by metagenomics and culture.</title>
        <authorList>
            <person name="Gilroy R."/>
            <person name="Ravi A."/>
            <person name="Getino M."/>
            <person name="Pursley I."/>
            <person name="Horton D.L."/>
            <person name="Alikhan N.F."/>
            <person name="Baker D."/>
            <person name="Gharbi K."/>
            <person name="Hall N."/>
            <person name="Watson M."/>
            <person name="Adriaenssens E.M."/>
            <person name="Foster-Nyarko E."/>
            <person name="Jarju S."/>
            <person name="Secka A."/>
            <person name="Antonio M."/>
            <person name="Oren A."/>
            <person name="Chaudhuri R.R."/>
            <person name="La Ragione R."/>
            <person name="Hildebrand F."/>
            <person name="Pallen M.J."/>
        </authorList>
    </citation>
    <scope>NUCLEOTIDE SEQUENCE</scope>
    <source>
        <strain evidence="8">6276</strain>
    </source>
</reference>
<evidence type="ECO:0000256" key="2">
    <source>
        <dbReference type="ARBA" id="ARBA00022723"/>
    </source>
</evidence>
<dbReference type="InterPro" id="IPR019734">
    <property type="entry name" value="TPR_rpt"/>
</dbReference>
<sequence length="447" mass="51589">MRKRITFYSILAVILVSCIIVVNLLPAFFFKKGLAEYKAKNYESAHKYLSIAKELKPKNKEYKYNYVLALASITPTYEVQKEMFELADDIVEDSSARLAEVQVDFWKRKLMQTYGHNYIEQTPYGGKILRWDTSTFPIKVSIDFPMEDNLPAYYRAEITKAFYQWQNSSQFLKFTFVNNVKDAQIVIKFMPLPENNCNKQGCRYVVAYTEPSIKNNILKKMTITMYDKDAYGNYFSDKELYNTVLHEIGHALGIMGHSYSTEDLMYMSNEEQQNNIYTRFRSSFQYISSKDINTVTLLYNLAPDISNVPASRIKKDKLIYPPIILGTFEDMQMDKLKEAENYIKKAPQLSGGYIDLGIAYAELNKKQKSIKALSKALELSKTPDEKFIAYYNLAVVEMNSGNLTAALEYAKQAQQINNSDEISDLIGNIMHSLNTKKKPFKDNFISE</sequence>
<keyword evidence="2" id="KW-0479">Metal-binding</keyword>
<feature type="transmembrane region" description="Helical" evidence="6">
    <location>
        <begin position="7"/>
        <end position="30"/>
    </location>
</feature>
<proteinExistence type="predicted"/>
<keyword evidence="1" id="KW-0645">Protease</keyword>
<feature type="repeat" description="TPR" evidence="5">
    <location>
        <begin position="350"/>
        <end position="383"/>
    </location>
</feature>
<protein>
    <submittedName>
        <fullName evidence="8">Matrixin family metalloprotease</fullName>
    </submittedName>
</protein>
<dbReference type="SMART" id="SM00028">
    <property type="entry name" value="TPR"/>
    <property type="match status" value="3"/>
</dbReference>
<keyword evidence="6" id="KW-0812">Transmembrane</keyword>
<feature type="domain" description="Peptidase metallopeptidase" evidence="7">
    <location>
        <begin position="127"/>
        <end position="303"/>
    </location>
</feature>
<dbReference type="InterPro" id="IPR001818">
    <property type="entry name" value="Pept_M10_metallopeptidase"/>
</dbReference>
<dbReference type="Pfam" id="PF00413">
    <property type="entry name" value="Peptidase_M10"/>
    <property type="match status" value="1"/>
</dbReference>
<dbReference type="InterPro" id="IPR011990">
    <property type="entry name" value="TPR-like_helical_dom_sf"/>
</dbReference>
<keyword evidence="8" id="KW-0482">Metalloprotease</keyword>
<organism evidence="8 9">
    <name type="scientific">Candidatus Scatousia excrementigallinarum</name>
    <dbReference type="NCBI Taxonomy" id="2840935"/>
    <lineage>
        <taxon>Bacteria</taxon>
        <taxon>Candidatus Scatousia</taxon>
    </lineage>
</organism>
<dbReference type="Gene3D" id="1.25.40.10">
    <property type="entry name" value="Tetratricopeptide repeat domain"/>
    <property type="match status" value="1"/>
</dbReference>
<dbReference type="GO" id="GO:0031012">
    <property type="term" value="C:extracellular matrix"/>
    <property type="evidence" value="ECO:0007669"/>
    <property type="project" value="InterPro"/>
</dbReference>
<reference evidence="8" key="1">
    <citation type="submission" date="2020-10" db="EMBL/GenBank/DDBJ databases">
        <authorList>
            <person name="Gilroy R."/>
        </authorList>
    </citation>
    <scope>NUCLEOTIDE SEQUENCE</scope>
    <source>
        <strain evidence="8">6276</strain>
    </source>
</reference>
<keyword evidence="6" id="KW-1133">Transmembrane helix</keyword>
<keyword evidence="6" id="KW-0472">Membrane</keyword>
<evidence type="ECO:0000256" key="6">
    <source>
        <dbReference type="SAM" id="Phobius"/>
    </source>
</evidence>
<dbReference type="SUPFAM" id="SSF55486">
    <property type="entry name" value="Metalloproteases ('zincins'), catalytic domain"/>
    <property type="match status" value="1"/>
</dbReference>
<gene>
    <name evidence="8" type="ORF">IAC10_05525</name>
</gene>
<dbReference type="Proteomes" id="UP000823928">
    <property type="component" value="Unassembled WGS sequence"/>
</dbReference>
<evidence type="ECO:0000256" key="3">
    <source>
        <dbReference type="ARBA" id="ARBA00022801"/>
    </source>
</evidence>
<dbReference type="InterPro" id="IPR024079">
    <property type="entry name" value="MetalloPept_cat_dom_sf"/>
</dbReference>
<keyword evidence="5" id="KW-0802">TPR repeat</keyword>
<dbReference type="GO" id="GO:0008270">
    <property type="term" value="F:zinc ion binding"/>
    <property type="evidence" value="ECO:0007669"/>
    <property type="project" value="InterPro"/>
</dbReference>
<comment type="caution">
    <text evidence="8">The sequence shown here is derived from an EMBL/GenBank/DDBJ whole genome shotgun (WGS) entry which is preliminary data.</text>
</comment>
<evidence type="ECO:0000313" key="8">
    <source>
        <dbReference type="EMBL" id="HIS36074.1"/>
    </source>
</evidence>
<dbReference type="AlphaFoldDB" id="A0A9D1EYU4"/>
<dbReference type="InterPro" id="IPR006026">
    <property type="entry name" value="Peptidase_Metallo"/>
</dbReference>
<evidence type="ECO:0000259" key="7">
    <source>
        <dbReference type="SMART" id="SM00235"/>
    </source>
</evidence>